<dbReference type="EMBL" id="JH668369">
    <property type="protein sequence ID" value="KAG6449104.1"/>
    <property type="molecule type" value="Genomic_DNA"/>
</dbReference>
<keyword evidence="3" id="KW-1185">Reference proteome</keyword>
<dbReference type="AlphaFoldDB" id="A0A922CKF1"/>
<comment type="caution">
    <text evidence="2">The sequence shown here is derived from an EMBL/GenBank/DDBJ whole genome shotgun (WGS) entry which is preliminary data.</text>
</comment>
<evidence type="ECO:0000313" key="3">
    <source>
        <dbReference type="Proteomes" id="UP000791440"/>
    </source>
</evidence>
<name>A0A922CKF1_MANSE</name>
<keyword evidence="1" id="KW-0732">Signal</keyword>
<reference evidence="2" key="2">
    <citation type="submission" date="2020-12" db="EMBL/GenBank/DDBJ databases">
        <authorList>
            <person name="Kanost M."/>
        </authorList>
    </citation>
    <scope>NUCLEOTIDE SEQUENCE</scope>
</reference>
<reference evidence="2" key="1">
    <citation type="journal article" date="2016" name="Insect Biochem. Mol. Biol.">
        <title>Multifaceted biological insights from a draft genome sequence of the tobacco hornworm moth, Manduca sexta.</title>
        <authorList>
            <person name="Kanost M.R."/>
            <person name="Arrese E.L."/>
            <person name="Cao X."/>
            <person name="Chen Y.R."/>
            <person name="Chellapilla S."/>
            <person name="Goldsmith M.R."/>
            <person name="Grosse-Wilde E."/>
            <person name="Heckel D.G."/>
            <person name="Herndon N."/>
            <person name="Jiang H."/>
            <person name="Papanicolaou A."/>
            <person name="Qu J."/>
            <person name="Soulages J.L."/>
            <person name="Vogel H."/>
            <person name="Walters J."/>
            <person name="Waterhouse R.M."/>
            <person name="Ahn S.J."/>
            <person name="Almeida F.C."/>
            <person name="An C."/>
            <person name="Aqrawi P."/>
            <person name="Bretschneider A."/>
            <person name="Bryant W.B."/>
            <person name="Bucks S."/>
            <person name="Chao H."/>
            <person name="Chevignon G."/>
            <person name="Christen J.M."/>
            <person name="Clarke D.F."/>
            <person name="Dittmer N.T."/>
            <person name="Ferguson L.C.F."/>
            <person name="Garavelou S."/>
            <person name="Gordon K.H.J."/>
            <person name="Gunaratna R.T."/>
            <person name="Han Y."/>
            <person name="Hauser F."/>
            <person name="He Y."/>
            <person name="Heidel-Fischer H."/>
            <person name="Hirsh A."/>
            <person name="Hu Y."/>
            <person name="Jiang H."/>
            <person name="Kalra D."/>
            <person name="Klinner C."/>
            <person name="Konig C."/>
            <person name="Kovar C."/>
            <person name="Kroll A.R."/>
            <person name="Kuwar S.S."/>
            <person name="Lee S.L."/>
            <person name="Lehman R."/>
            <person name="Li K."/>
            <person name="Li Z."/>
            <person name="Liang H."/>
            <person name="Lovelace S."/>
            <person name="Lu Z."/>
            <person name="Mansfield J.H."/>
            <person name="McCulloch K.J."/>
            <person name="Mathew T."/>
            <person name="Morton B."/>
            <person name="Muzny D.M."/>
            <person name="Neunemann D."/>
            <person name="Ongeri F."/>
            <person name="Pauchet Y."/>
            <person name="Pu L.L."/>
            <person name="Pyrousis I."/>
            <person name="Rao X.J."/>
            <person name="Redding A."/>
            <person name="Roesel C."/>
            <person name="Sanchez-Gracia A."/>
            <person name="Schaack S."/>
            <person name="Shukla A."/>
            <person name="Tetreau G."/>
            <person name="Wang Y."/>
            <person name="Xiong G.H."/>
            <person name="Traut W."/>
            <person name="Walsh T.K."/>
            <person name="Worley K.C."/>
            <person name="Wu D."/>
            <person name="Wu W."/>
            <person name="Wu Y.Q."/>
            <person name="Zhang X."/>
            <person name="Zou Z."/>
            <person name="Zucker H."/>
            <person name="Briscoe A.D."/>
            <person name="Burmester T."/>
            <person name="Clem R.J."/>
            <person name="Feyereisen R."/>
            <person name="Grimmelikhuijzen C.J.P."/>
            <person name="Hamodrakas S.J."/>
            <person name="Hansson B.S."/>
            <person name="Huguet E."/>
            <person name="Jermiin L.S."/>
            <person name="Lan Q."/>
            <person name="Lehman H.K."/>
            <person name="Lorenzen M."/>
            <person name="Merzendorfer H."/>
            <person name="Michalopoulos I."/>
            <person name="Morton D.B."/>
            <person name="Muthukrishnan S."/>
            <person name="Oakeshott J.G."/>
            <person name="Palmer W."/>
            <person name="Park Y."/>
            <person name="Passarelli A.L."/>
            <person name="Rozas J."/>
            <person name="Schwartz L.M."/>
            <person name="Smith W."/>
            <person name="Southgate A."/>
            <person name="Vilcinskas A."/>
            <person name="Vogt R."/>
            <person name="Wang P."/>
            <person name="Werren J."/>
            <person name="Yu X.Q."/>
            <person name="Zhou J.J."/>
            <person name="Brown S.J."/>
            <person name="Scherer S.E."/>
            <person name="Richards S."/>
            <person name="Blissard G.W."/>
        </authorList>
    </citation>
    <scope>NUCLEOTIDE SEQUENCE</scope>
</reference>
<evidence type="ECO:0000313" key="2">
    <source>
        <dbReference type="EMBL" id="KAG6449104.1"/>
    </source>
</evidence>
<proteinExistence type="predicted"/>
<protein>
    <submittedName>
        <fullName evidence="2">Uncharacterized protein</fullName>
    </submittedName>
</protein>
<evidence type="ECO:0000256" key="1">
    <source>
        <dbReference type="SAM" id="SignalP"/>
    </source>
</evidence>
<accession>A0A922CKF1</accession>
<sequence>MDLIIAILYLSITSCNIQCLPISNGFTVKFNPLSVKEDVRPKSFGALFAKIPQESSPEATIRREMLSSSYIPLDPDLGPGCTNQIARIIYPYRTEFNGSMNWDNANVINLPIIKQSIDEYKILVAVAPPNVKIGGENMPTIVYIIFPEDDTNGSSSMKIPSVYFVNKGDSSINMERKQDIDPIFIVDSNRTVTGLKSREIAKFVKFRNKLINRYGYNVDN</sequence>
<feature type="signal peptide" evidence="1">
    <location>
        <begin position="1"/>
        <end position="19"/>
    </location>
</feature>
<feature type="chain" id="PRO_5037931251" evidence="1">
    <location>
        <begin position="20"/>
        <end position="220"/>
    </location>
</feature>
<gene>
    <name evidence="2" type="ORF">O3G_MSEX005899</name>
</gene>
<dbReference type="Proteomes" id="UP000791440">
    <property type="component" value="Unassembled WGS sequence"/>
</dbReference>
<organism evidence="2 3">
    <name type="scientific">Manduca sexta</name>
    <name type="common">Tobacco hawkmoth</name>
    <name type="synonym">Tobacco hornworm</name>
    <dbReference type="NCBI Taxonomy" id="7130"/>
    <lineage>
        <taxon>Eukaryota</taxon>
        <taxon>Metazoa</taxon>
        <taxon>Ecdysozoa</taxon>
        <taxon>Arthropoda</taxon>
        <taxon>Hexapoda</taxon>
        <taxon>Insecta</taxon>
        <taxon>Pterygota</taxon>
        <taxon>Neoptera</taxon>
        <taxon>Endopterygota</taxon>
        <taxon>Lepidoptera</taxon>
        <taxon>Glossata</taxon>
        <taxon>Ditrysia</taxon>
        <taxon>Bombycoidea</taxon>
        <taxon>Sphingidae</taxon>
        <taxon>Sphinginae</taxon>
        <taxon>Sphingini</taxon>
        <taxon>Manduca</taxon>
    </lineage>
</organism>